<dbReference type="InterPro" id="IPR038581">
    <property type="entry name" value="ODC_AZ_sf"/>
</dbReference>
<dbReference type="OrthoDB" id="5959761at2759"/>
<proteinExistence type="inferred from homology"/>
<evidence type="ECO:0000256" key="4">
    <source>
        <dbReference type="ARBA" id="ARBA00017712"/>
    </source>
</evidence>
<comment type="function">
    <text evidence="1">Ornithine decarboxylase (ODC) antizyme protein that negatively regulates ODC activity and intracellular polyamine biosynthesis in response to increased intracellular polyamine levels. Binds to ODC monomers, inhibiting the assembly of the functional ODC homodimer, and targets the monomers for ubiquitin-independent proteolytic destruction by the 26S proteasome.</text>
</comment>
<dbReference type="InterPro" id="IPR002993">
    <property type="entry name" value="ODC_AZ"/>
</dbReference>
<organism evidence="7 8">
    <name type="scientific">Ascobolus immersus RN42</name>
    <dbReference type="NCBI Taxonomy" id="1160509"/>
    <lineage>
        <taxon>Eukaryota</taxon>
        <taxon>Fungi</taxon>
        <taxon>Dikarya</taxon>
        <taxon>Ascomycota</taxon>
        <taxon>Pezizomycotina</taxon>
        <taxon>Pezizomycetes</taxon>
        <taxon>Pezizales</taxon>
        <taxon>Ascobolaceae</taxon>
        <taxon>Ascobolus</taxon>
    </lineage>
</organism>
<dbReference type="PANTHER" id="PTHR10279:SF10">
    <property type="entry name" value="ORNITHINE DECARBOXYLASE ANTIZYME"/>
    <property type="match status" value="1"/>
</dbReference>
<dbReference type="PANTHER" id="PTHR10279">
    <property type="entry name" value="ORNITHINE DECARBOXYLASE ANTIZYME"/>
    <property type="match status" value="1"/>
</dbReference>
<evidence type="ECO:0000256" key="5">
    <source>
        <dbReference type="ARBA" id="ARBA00022758"/>
    </source>
</evidence>
<dbReference type="GO" id="GO:0005737">
    <property type="term" value="C:cytoplasm"/>
    <property type="evidence" value="ECO:0007669"/>
    <property type="project" value="TreeGrafter"/>
</dbReference>
<comment type="similarity">
    <text evidence="2">Belongs to the ODC antizyme family.</text>
</comment>
<feature type="region of interest" description="Disordered" evidence="6">
    <location>
        <begin position="29"/>
        <end position="60"/>
    </location>
</feature>
<dbReference type="EMBL" id="ML119680">
    <property type="protein sequence ID" value="RPA81401.1"/>
    <property type="molecule type" value="Genomic_DNA"/>
</dbReference>
<dbReference type="Proteomes" id="UP000275078">
    <property type="component" value="Unassembled WGS sequence"/>
</dbReference>
<evidence type="ECO:0000256" key="6">
    <source>
        <dbReference type="SAM" id="MobiDB-lite"/>
    </source>
</evidence>
<dbReference type="InterPro" id="IPR016181">
    <property type="entry name" value="Acyl_CoA_acyltransferase"/>
</dbReference>
<evidence type="ECO:0000313" key="7">
    <source>
        <dbReference type="EMBL" id="RPA81401.1"/>
    </source>
</evidence>
<evidence type="ECO:0000256" key="1">
    <source>
        <dbReference type="ARBA" id="ARBA00002307"/>
    </source>
</evidence>
<keyword evidence="8" id="KW-1185">Reference proteome</keyword>
<dbReference type="GO" id="GO:0008073">
    <property type="term" value="F:ornithine decarboxylase inhibitor activity"/>
    <property type="evidence" value="ECO:0007669"/>
    <property type="project" value="InterPro"/>
</dbReference>
<dbReference type="STRING" id="1160509.A0A3N4IB27"/>
<reference evidence="7 8" key="1">
    <citation type="journal article" date="2018" name="Nat. Ecol. Evol.">
        <title>Pezizomycetes genomes reveal the molecular basis of ectomycorrhizal truffle lifestyle.</title>
        <authorList>
            <person name="Murat C."/>
            <person name="Payen T."/>
            <person name="Noel B."/>
            <person name="Kuo A."/>
            <person name="Morin E."/>
            <person name="Chen J."/>
            <person name="Kohler A."/>
            <person name="Krizsan K."/>
            <person name="Balestrini R."/>
            <person name="Da Silva C."/>
            <person name="Montanini B."/>
            <person name="Hainaut M."/>
            <person name="Levati E."/>
            <person name="Barry K.W."/>
            <person name="Belfiori B."/>
            <person name="Cichocki N."/>
            <person name="Clum A."/>
            <person name="Dockter R.B."/>
            <person name="Fauchery L."/>
            <person name="Guy J."/>
            <person name="Iotti M."/>
            <person name="Le Tacon F."/>
            <person name="Lindquist E.A."/>
            <person name="Lipzen A."/>
            <person name="Malagnac F."/>
            <person name="Mello A."/>
            <person name="Molinier V."/>
            <person name="Miyauchi S."/>
            <person name="Poulain J."/>
            <person name="Riccioni C."/>
            <person name="Rubini A."/>
            <person name="Sitrit Y."/>
            <person name="Splivallo R."/>
            <person name="Traeger S."/>
            <person name="Wang M."/>
            <person name="Zifcakova L."/>
            <person name="Wipf D."/>
            <person name="Zambonelli A."/>
            <person name="Paolocci F."/>
            <person name="Nowrousian M."/>
            <person name="Ottonello S."/>
            <person name="Baldrian P."/>
            <person name="Spatafora J.W."/>
            <person name="Henrissat B."/>
            <person name="Nagy L.G."/>
            <person name="Aury J.M."/>
            <person name="Wincker P."/>
            <person name="Grigoriev I.V."/>
            <person name="Bonfante P."/>
            <person name="Martin F.M."/>
        </authorList>
    </citation>
    <scope>NUCLEOTIDE SEQUENCE [LARGE SCALE GENOMIC DNA]</scope>
    <source>
        <strain evidence="7 8">RN42</strain>
    </source>
</reference>
<dbReference type="AlphaFoldDB" id="A0A3N4IB27"/>
<dbReference type="GO" id="GO:0045732">
    <property type="term" value="P:positive regulation of protein catabolic process"/>
    <property type="evidence" value="ECO:0007669"/>
    <property type="project" value="TreeGrafter"/>
</dbReference>
<gene>
    <name evidence="7" type="ORF">BJ508DRAFT_306658</name>
</gene>
<protein>
    <recommendedName>
        <fullName evidence="4">Ornithine decarboxylase antizyme</fullName>
    </recommendedName>
</protein>
<sequence>MSNYSKINSSSNSTATLLRLPLPAFKSSISAAPRGTGRSGAPEVPLETHKSPPLRARKSRRSVLTAIEEECDRLLCDELRRTFNCRDEAGRPSLVISMQPSAPVVSLPDSPVSLPSYPIPLSGINVTNSFNNLPSHHDSYPPSPPDSASSSPSDETSAELFASAFPAPSSIRSKSNKSSTITHYLELWDYLGGASFRGMIASTTKGSSTEKTLFLFLDNVEDVELKNGLVALMELALEVFDCEKLVLALSRETGETSLKTLTSSLGWMGFELVTLTHWQKAMDDGEEFGSDGEEQWEKKSKKGNGISDKWLFVGIEL</sequence>
<comment type="subunit">
    <text evidence="3">Interacts with ODC and thereby sterically blocks ODC homodimerization.</text>
</comment>
<dbReference type="SUPFAM" id="SSF55729">
    <property type="entry name" value="Acyl-CoA N-acyltransferases (Nat)"/>
    <property type="match status" value="1"/>
</dbReference>
<evidence type="ECO:0000256" key="2">
    <source>
        <dbReference type="ARBA" id="ARBA00008796"/>
    </source>
</evidence>
<evidence type="ECO:0000256" key="3">
    <source>
        <dbReference type="ARBA" id="ARBA00011486"/>
    </source>
</evidence>
<accession>A0A3N4IB27</accession>
<name>A0A3N4IB27_ASCIM</name>
<evidence type="ECO:0000313" key="8">
    <source>
        <dbReference type="Proteomes" id="UP000275078"/>
    </source>
</evidence>
<dbReference type="GO" id="GO:0075523">
    <property type="term" value="P:viral translational frameshifting"/>
    <property type="evidence" value="ECO:0007669"/>
    <property type="project" value="UniProtKB-KW"/>
</dbReference>
<dbReference type="Pfam" id="PF02100">
    <property type="entry name" value="ODC_AZ"/>
    <property type="match status" value="1"/>
</dbReference>
<dbReference type="Gene3D" id="3.40.630.60">
    <property type="match status" value="1"/>
</dbReference>
<keyword evidence="5" id="KW-0688">Ribosomal frameshifting</keyword>
<feature type="region of interest" description="Disordered" evidence="6">
    <location>
        <begin position="130"/>
        <end position="155"/>
    </location>
</feature>
<dbReference type="GO" id="GO:0005634">
    <property type="term" value="C:nucleus"/>
    <property type="evidence" value="ECO:0007669"/>
    <property type="project" value="TreeGrafter"/>
</dbReference>